<feature type="domain" description="AB hydrolase-1" evidence="1">
    <location>
        <begin position="374"/>
        <end position="615"/>
    </location>
</feature>
<proteinExistence type="predicted"/>
<dbReference type="PANTHER" id="PTHR46438:SF11">
    <property type="entry name" value="LIPASE-RELATED"/>
    <property type="match status" value="1"/>
</dbReference>
<dbReference type="SUPFAM" id="SSF55469">
    <property type="entry name" value="FMN-dependent nitroreductase-like"/>
    <property type="match status" value="1"/>
</dbReference>
<dbReference type="EMBL" id="LBVL01000009">
    <property type="protein sequence ID" value="KKQ85207.1"/>
    <property type="molecule type" value="Genomic_DNA"/>
</dbReference>
<dbReference type="InterPro" id="IPR029479">
    <property type="entry name" value="Nitroreductase"/>
</dbReference>
<dbReference type="InterPro" id="IPR029058">
    <property type="entry name" value="AB_hydrolase_fold"/>
</dbReference>
<dbReference type="Gene3D" id="3.40.50.1820">
    <property type="entry name" value="alpha/beta hydrolase"/>
    <property type="match status" value="1"/>
</dbReference>
<dbReference type="AlphaFoldDB" id="A0A0G0L2H9"/>
<gene>
    <name evidence="3" type="ORF">UT08_C0009G0041</name>
</gene>
<dbReference type="PRINTS" id="PR00111">
    <property type="entry name" value="ABHYDROLASE"/>
</dbReference>
<organism evidence="3 4">
    <name type="scientific">Candidatus Woesebacteria bacterium GW2011_GWB1_38_8</name>
    <dbReference type="NCBI Taxonomy" id="1618570"/>
    <lineage>
        <taxon>Bacteria</taxon>
        <taxon>Candidatus Woeseibacteriota</taxon>
    </lineage>
</organism>
<evidence type="ECO:0000313" key="3">
    <source>
        <dbReference type="EMBL" id="KKQ85207.1"/>
    </source>
</evidence>
<evidence type="ECO:0000259" key="2">
    <source>
        <dbReference type="Pfam" id="PF00881"/>
    </source>
</evidence>
<dbReference type="STRING" id="1618570.UT08_C0009G0041"/>
<evidence type="ECO:0008006" key="5">
    <source>
        <dbReference type="Google" id="ProtNLM"/>
    </source>
</evidence>
<accession>A0A0G0L2H9</accession>
<dbReference type="SUPFAM" id="SSF53474">
    <property type="entry name" value="alpha/beta-Hydrolases"/>
    <property type="match status" value="1"/>
</dbReference>
<dbReference type="PANTHER" id="PTHR46438">
    <property type="entry name" value="ALPHA/BETA-HYDROLASES SUPERFAMILY PROTEIN"/>
    <property type="match status" value="1"/>
</dbReference>
<name>A0A0G0L2H9_9BACT</name>
<sequence length="629" mass="71107">MSDNYSAWHINDWDYQEAWNIEQKIRHFAKYGILAPSIHNTQPWKLKIVKNTLFVYPDFTRQLPEADPGGESLYISIGCLVKNVEVIASYYGFKTNVLVEQEDNKLKNISITFKRGKSSANLAKLAPFITKRFSNKFAYSPRPVDKKLTNLLQDVNGNSTKVLLTDNKKIIKESANLQGRAIMDLSRGFIAEMAGWLRKNDTTDLDGMPGFTVGFMPLQTKIAKFLMPKISIMKKLVEKKDFALLNKAPLIGVIISKGKAVEDWIGVGRVYEEICLKAASLGLSIVPMHSIVDNKKTSQELHKLLGIKGNEESRMFFRIGYASNVEYHTPRRPIDYVVDAEQELVNSIDANAELKRIKINGHNINYLKTGKGRPLILIHGATIGWGMWYKNINDLSKKFQVYALDLPGCGRSSYLSFKDSDLEKEFVDLVAGFIKILKLKKVNLIGHSVGGWVTMKLGIKYPNLISKVVVVNPLGFSDVVPPLYKLISFYPVAKTFSETIMKPTMQSVWMFLESAFYDVGNIEQKFANYMLQNLLQGSSHSILLMSRIAGFRKVKKMYLVDAEDLKRLKSQMLIVLGSNDNLTPISGVRRNIGSTNNIEIKIINDTAHLPLLEKPREFDKYVVNFILGT</sequence>
<evidence type="ECO:0000313" key="4">
    <source>
        <dbReference type="Proteomes" id="UP000034081"/>
    </source>
</evidence>
<evidence type="ECO:0000259" key="1">
    <source>
        <dbReference type="Pfam" id="PF00561"/>
    </source>
</evidence>
<dbReference type="InterPro" id="IPR000073">
    <property type="entry name" value="AB_hydrolase_1"/>
</dbReference>
<protein>
    <recommendedName>
        <fullName evidence="5">AB hydrolase-1 domain-containing protein</fullName>
    </recommendedName>
</protein>
<dbReference type="Proteomes" id="UP000034081">
    <property type="component" value="Unassembled WGS sequence"/>
</dbReference>
<dbReference type="Pfam" id="PF00561">
    <property type="entry name" value="Abhydrolase_1"/>
    <property type="match status" value="1"/>
</dbReference>
<dbReference type="Gene3D" id="3.40.109.10">
    <property type="entry name" value="NADH Oxidase"/>
    <property type="match status" value="1"/>
</dbReference>
<dbReference type="InterPro" id="IPR000415">
    <property type="entry name" value="Nitroreductase-like"/>
</dbReference>
<dbReference type="Pfam" id="PF00881">
    <property type="entry name" value="Nitroreductase"/>
    <property type="match status" value="1"/>
</dbReference>
<dbReference type="GO" id="GO:0016491">
    <property type="term" value="F:oxidoreductase activity"/>
    <property type="evidence" value="ECO:0007669"/>
    <property type="project" value="InterPro"/>
</dbReference>
<dbReference type="PATRIC" id="fig|1618570.3.peg.890"/>
<comment type="caution">
    <text evidence="3">The sequence shown here is derived from an EMBL/GenBank/DDBJ whole genome shotgun (WGS) entry which is preliminary data.</text>
</comment>
<feature type="domain" description="Nitroreductase" evidence="2">
    <location>
        <begin position="243"/>
        <end position="321"/>
    </location>
</feature>
<reference evidence="3 4" key="1">
    <citation type="journal article" date="2015" name="Nature">
        <title>rRNA introns, odd ribosomes, and small enigmatic genomes across a large radiation of phyla.</title>
        <authorList>
            <person name="Brown C.T."/>
            <person name="Hug L.A."/>
            <person name="Thomas B.C."/>
            <person name="Sharon I."/>
            <person name="Castelle C.J."/>
            <person name="Singh A."/>
            <person name="Wilkins M.J."/>
            <person name="Williams K.H."/>
            <person name="Banfield J.F."/>
        </authorList>
    </citation>
    <scope>NUCLEOTIDE SEQUENCE [LARGE SCALE GENOMIC DNA]</scope>
</reference>